<dbReference type="SMART" id="SM00906">
    <property type="entry name" value="Fungal_trans"/>
    <property type="match status" value="1"/>
</dbReference>
<keyword evidence="2" id="KW-0238">DNA-binding</keyword>
<dbReference type="PANTHER" id="PTHR47424:SF3">
    <property type="entry name" value="REGULATORY PROTEIN GAL4"/>
    <property type="match status" value="1"/>
</dbReference>
<dbReference type="STRING" id="1392255.A0A2I1BTU3"/>
<feature type="region of interest" description="Disordered" evidence="5">
    <location>
        <begin position="29"/>
        <end position="69"/>
    </location>
</feature>
<evidence type="ECO:0000256" key="3">
    <source>
        <dbReference type="ARBA" id="ARBA00023163"/>
    </source>
</evidence>
<feature type="compositionally biased region" description="Low complexity" evidence="5">
    <location>
        <begin position="41"/>
        <end position="50"/>
    </location>
</feature>
<dbReference type="InterPro" id="IPR051127">
    <property type="entry name" value="Fungal_SecMet_Regulators"/>
</dbReference>
<evidence type="ECO:0000256" key="5">
    <source>
        <dbReference type="SAM" id="MobiDB-lite"/>
    </source>
</evidence>
<name>A0A2I1BTU3_ASPN1</name>
<dbReference type="GO" id="GO:0000981">
    <property type="term" value="F:DNA-binding transcription factor activity, RNA polymerase II-specific"/>
    <property type="evidence" value="ECO:0007669"/>
    <property type="project" value="TreeGrafter"/>
</dbReference>
<dbReference type="GO" id="GO:0005634">
    <property type="term" value="C:nucleus"/>
    <property type="evidence" value="ECO:0007669"/>
    <property type="project" value="TreeGrafter"/>
</dbReference>
<dbReference type="Proteomes" id="UP000234474">
    <property type="component" value="Unassembled WGS sequence"/>
</dbReference>
<keyword evidence="8" id="KW-1185">Reference proteome</keyword>
<dbReference type="PANTHER" id="PTHR47424">
    <property type="entry name" value="REGULATORY PROTEIN GAL4"/>
    <property type="match status" value="1"/>
</dbReference>
<dbReference type="GeneID" id="36537812"/>
<dbReference type="EMBL" id="MSZS01000012">
    <property type="protein sequence ID" value="PKX88820.1"/>
    <property type="molecule type" value="Genomic_DNA"/>
</dbReference>
<feature type="compositionally biased region" description="Polar residues" evidence="5">
    <location>
        <begin position="51"/>
        <end position="66"/>
    </location>
</feature>
<dbReference type="GO" id="GO:0006351">
    <property type="term" value="P:DNA-templated transcription"/>
    <property type="evidence" value="ECO:0007669"/>
    <property type="project" value="InterPro"/>
</dbReference>
<dbReference type="RefSeq" id="XP_024677415.1">
    <property type="nucleotide sequence ID" value="XM_024830486.1"/>
</dbReference>
<dbReference type="OMA" id="FRAQKDI"/>
<dbReference type="OrthoDB" id="3266505at2759"/>
<dbReference type="AlphaFoldDB" id="A0A2I1BTU3"/>
<sequence length="757" mass="85217">MNSSRSTIKEVYNRLEQVEKKVNLILSAILPSGDGGEPTESEASSVATESDNLGCTETGPISTARGQQPGHIQLPTFTGETSIGYALNQVTSNLEKMRDKFSIMNTPPPPQMSTPALTPTPDKDDLWVNKDIRSFLRNHDIEPNRPQWDNLLTVFCNEVHIMYPFLHLPTLWDRYRSFVDACSPEPTNPSVLNQRDDQVSISQIMMCLAIGRCTESLRINSEDRHSAGWSLYAAAMDLFGDVLSIFAECSDHLLVLQALALAVVYLFRLDITAKAEKLLALAISHAYNIGLHRAKVVNNTLSVFEAEMCRRLWWSLFILDRRLAIDTSRPFLIQDLNVDTPLPQDLDNSWLLHHREDLAIRQHVAPQPEKALNNITPIPYLQAMVTYSRVLGKVWEAIYSDPEMNSAPSRPLYEPLEYILFLAQKDIRSEFAYNGSGQWRTQFSSSPWWLVKQQVLMRMRWLSLHLLIRKPMLQGRASLRASGLDAEKNDVTCMQIAIRIIEECGYLLEEKATYAFPFFHYLLSATIVSLGLIIKEPTFKVSYGPTTLQAAQILKSYCRKTWVSGKLIRSVLRLSQMALQVLDCPKSFSCRDPHAPQKKPQSIERPGTPLHRLYGEDSDQNLRHLSDQQFVPTQGPGRNKDMDPNCPTISNAPPPYTESTGLGNLVVTDFDFKESSQPASPCEITAQFRASANLTQSSDNDTARTGEILLDRSSMATYQVSTGARADTGECVAGDMEWLEALFGNYLDSNLIIREHD</sequence>
<evidence type="ECO:0000313" key="7">
    <source>
        <dbReference type="EMBL" id="PKX88820.1"/>
    </source>
</evidence>
<dbReference type="GO" id="GO:0000435">
    <property type="term" value="P:positive regulation of transcription from RNA polymerase II promoter by galactose"/>
    <property type="evidence" value="ECO:0007669"/>
    <property type="project" value="TreeGrafter"/>
</dbReference>
<dbReference type="CDD" id="cd12148">
    <property type="entry name" value="fungal_TF_MHR"/>
    <property type="match status" value="1"/>
</dbReference>
<proteinExistence type="predicted"/>
<evidence type="ECO:0000256" key="2">
    <source>
        <dbReference type="ARBA" id="ARBA00023125"/>
    </source>
</evidence>
<organism evidence="7 8">
    <name type="scientific">Aspergillus novofumigatus (strain IBT 16806)</name>
    <dbReference type="NCBI Taxonomy" id="1392255"/>
    <lineage>
        <taxon>Eukaryota</taxon>
        <taxon>Fungi</taxon>
        <taxon>Dikarya</taxon>
        <taxon>Ascomycota</taxon>
        <taxon>Pezizomycotina</taxon>
        <taxon>Eurotiomycetes</taxon>
        <taxon>Eurotiomycetidae</taxon>
        <taxon>Eurotiales</taxon>
        <taxon>Aspergillaceae</taxon>
        <taxon>Aspergillus</taxon>
        <taxon>Aspergillus subgen. Fumigati</taxon>
    </lineage>
</organism>
<feature type="domain" description="Xylanolytic transcriptional activator regulatory" evidence="6">
    <location>
        <begin position="275"/>
        <end position="349"/>
    </location>
</feature>
<evidence type="ECO:0000259" key="6">
    <source>
        <dbReference type="SMART" id="SM00906"/>
    </source>
</evidence>
<dbReference type="VEuPathDB" id="FungiDB:P174DRAFT_464999"/>
<dbReference type="GO" id="GO:0008270">
    <property type="term" value="F:zinc ion binding"/>
    <property type="evidence" value="ECO:0007669"/>
    <property type="project" value="InterPro"/>
</dbReference>
<protein>
    <recommendedName>
        <fullName evidence="6">Xylanolytic transcriptional activator regulatory domain-containing protein</fullName>
    </recommendedName>
</protein>
<reference evidence="8" key="1">
    <citation type="journal article" date="2018" name="Proc. Natl. Acad. Sci. U.S.A.">
        <title>Linking secondary metabolites to gene clusters through genome sequencing of six diverse Aspergillus species.</title>
        <authorList>
            <person name="Kaerboelling I."/>
            <person name="Vesth T.C."/>
            <person name="Frisvad J.C."/>
            <person name="Nybo J.L."/>
            <person name="Theobald S."/>
            <person name="Kuo A."/>
            <person name="Bowyer P."/>
            <person name="Matsuda Y."/>
            <person name="Mondo S."/>
            <person name="Lyhne E.K."/>
            <person name="Kogle M.E."/>
            <person name="Clum A."/>
            <person name="Lipzen A."/>
            <person name="Salamov A."/>
            <person name="Ngan C.Y."/>
            <person name="Daum C."/>
            <person name="Chiniquy J."/>
            <person name="Barry K."/>
            <person name="LaButti K."/>
            <person name="Haridas S."/>
            <person name="Simmons B.A."/>
            <person name="Magnuson J.K."/>
            <person name="Mortensen U.H."/>
            <person name="Larsen T.O."/>
            <person name="Grigoriev I.V."/>
            <person name="Baker S.E."/>
            <person name="Andersen M.R."/>
        </authorList>
    </citation>
    <scope>NUCLEOTIDE SEQUENCE [LARGE SCALE GENOMIC DNA]</scope>
    <source>
        <strain evidence="8">IBT 16806</strain>
    </source>
</reference>
<dbReference type="Pfam" id="PF04082">
    <property type="entry name" value="Fungal_trans"/>
    <property type="match status" value="1"/>
</dbReference>
<gene>
    <name evidence="7" type="ORF">P174DRAFT_464999</name>
</gene>
<dbReference type="InterPro" id="IPR007219">
    <property type="entry name" value="XnlR_reg_dom"/>
</dbReference>
<evidence type="ECO:0000256" key="1">
    <source>
        <dbReference type="ARBA" id="ARBA00023015"/>
    </source>
</evidence>
<dbReference type="GO" id="GO:0000978">
    <property type="term" value="F:RNA polymerase II cis-regulatory region sequence-specific DNA binding"/>
    <property type="evidence" value="ECO:0007669"/>
    <property type="project" value="TreeGrafter"/>
</dbReference>
<evidence type="ECO:0000256" key="4">
    <source>
        <dbReference type="ARBA" id="ARBA00023242"/>
    </source>
</evidence>
<keyword evidence="3" id="KW-0804">Transcription</keyword>
<comment type="caution">
    <text evidence="7">The sequence shown here is derived from an EMBL/GenBank/DDBJ whole genome shotgun (WGS) entry which is preliminary data.</text>
</comment>
<accession>A0A2I1BTU3</accession>
<keyword evidence="1" id="KW-0805">Transcription regulation</keyword>
<keyword evidence="4" id="KW-0539">Nucleus</keyword>
<evidence type="ECO:0000313" key="8">
    <source>
        <dbReference type="Proteomes" id="UP000234474"/>
    </source>
</evidence>